<feature type="region of interest" description="Disordered" evidence="1">
    <location>
        <begin position="53"/>
        <end position="76"/>
    </location>
</feature>
<organism evidence="3 4">
    <name type="scientific">Paenibacillus albidus</name>
    <dbReference type="NCBI Taxonomy" id="2041023"/>
    <lineage>
        <taxon>Bacteria</taxon>
        <taxon>Bacillati</taxon>
        <taxon>Bacillota</taxon>
        <taxon>Bacilli</taxon>
        <taxon>Bacillales</taxon>
        <taxon>Paenibacillaceae</taxon>
        <taxon>Paenibacillus</taxon>
    </lineage>
</organism>
<comment type="caution">
    <text evidence="3">The sequence shown here is derived from an EMBL/GenBank/DDBJ whole genome shotgun (WGS) entry which is preliminary data.</text>
</comment>
<evidence type="ECO:0000259" key="2">
    <source>
        <dbReference type="PROSITE" id="PS51677"/>
    </source>
</evidence>
<gene>
    <name evidence="3" type="ORF">GCM10010912_63160</name>
</gene>
<dbReference type="InterPro" id="IPR002509">
    <property type="entry name" value="NODB_dom"/>
</dbReference>
<reference evidence="3" key="2">
    <citation type="submission" date="2020-09" db="EMBL/GenBank/DDBJ databases">
        <authorList>
            <person name="Sun Q."/>
            <person name="Zhou Y."/>
        </authorList>
    </citation>
    <scope>NUCLEOTIDE SEQUENCE</scope>
    <source>
        <strain evidence="3">CGMCC 1.16134</strain>
    </source>
</reference>
<evidence type="ECO:0000313" key="4">
    <source>
        <dbReference type="Proteomes" id="UP000637643"/>
    </source>
</evidence>
<proteinExistence type="predicted"/>
<evidence type="ECO:0000313" key="3">
    <source>
        <dbReference type="EMBL" id="GGG10116.1"/>
    </source>
</evidence>
<dbReference type="InterPro" id="IPR050248">
    <property type="entry name" value="Polysacc_deacetylase_ArnD"/>
</dbReference>
<feature type="compositionally biased region" description="Low complexity" evidence="1">
    <location>
        <begin position="64"/>
        <end position="76"/>
    </location>
</feature>
<dbReference type="Proteomes" id="UP000637643">
    <property type="component" value="Unassembled WGS sequence"/>
</dbReference>
<dbReference type="Pfam" id="PF01522">
    <property type="entry name" value="Polysacc_deac_1"/>
    <property type="match status" value="1"/>
</dbReference>
<dbReference type="AlphaFoldDB" id="A0A917FWN7"/>
<dbReference type="Gene3D" id="3.30.457.10">
    <property type="entry name" value="Copper amine oxidase-like, N-terminal domain"/>
    <property type="match status" value="1"/>
</dbReference>
<dbReference type="Pfam" id="PF07833">
    <property type="entry name" value="Cu_amine_oxidN1"/>
    <property type="match status" value="1"/>
</dbReference>
<name>A0A917FWN7_9BACL</name>
<dbReference type="RefSeq" id="WP_189031845.1">
    <property type="nucleotide sequence ID" value="NZ_BMKR01000049.1"/>
</dbReference>
<dbReference type="EMBL" id="BMKR01000049">
    <property type="protein sequence ID" value="GGG10116.1"/>
    <property type="molecule type" value="Genomic_DNA"/>
</dbReference>
<sequence>MINKSAYRRRIVIRGLLVMAILFLVINERSLSSQNKPPAASVQVLPLSSMSAPHAASTDINPKSSTSTTTTTTSISNSTLTSAYLKNAQPERSPQPQQQSQPAKAVAAAALPVAAAKGTKTVYLTFDDGPSPITAKVLEILQQEKVKATFFVLGEQAETHPELINAIWEQGHTIGNHTYNHNYQELYSGFPVFWSQIKQTEEIIRSITGIRPQLIRAPGGTFGHFDHTYFNLLEQAGYRVMDWTADSGDSKRRGVPAADIVGESTADLQSSKVVLLLHDGGGHEASAEALPRIIAKYKAAGYVFGQLNEHIEPVQFRVSSKAGLKRTKPSASWIAAHVTPNAGLFAAGKPLVLEVGMLETSLQTGEYSIRDGQYRVPLRAVIERLGGEVSWDPLSRSGKVKWNGNVVTVDVGKQKLILNLQSGLQVEHPARVELIGGSIWIPLRDLLETAGHPPLKVSVTDGERRVKAL</sequence>
<dbReference type="SUPFAM" id="SSF55383">
    <property type="entry name" value="Copper amine oxidase, domain N"/>
    <property type="match status" value="1"/>
</dbReference>
<reference evidence="3" key="1">
    <citation type="journal article" date="2014" name="Int. J. Syst. Evol. Microbiol.">
        <title>Complete genome sequence of Corynebacterium casei LMG S-19264T (=DSM 44701T), isolated from a smear-ripened cheese.</title>
        <authorList>
            <consortium name="US DOE Joint Genome Institute (JGI-PGF)"/>
            <person name="Walter F."/>
            <person name="Albersmeier A."/>
            <person name="Kalinowski J."/>
            <person name="Ruckert C."/>
        </authorList>
    </citation>
    <scope>NUCLEOTIDE SEQUENCE</scope>
    <source>
        <strain evidence="3">CGMCC 1.16134</strain>
    </source>
</reference>
<dbReference type="PANTHER" id="PTHR10587:SF125">
    <property type="entry name" value="POLYSACCHARIDE DEACETYLASE YHEN-RELATED"/>
    <property type="match status" value="1"/>
</dbReference>
<dbReference type="GO" id="GO:0016810">
    <property type="term" value="F:hydrolase activity, acting on carbon-nitrogen (but not peptide) bonds"/>
    <property type="evidence" value="ECO:0007669"/>
    <property type="project" value="InterPro"/>
</dbReference>
<dbReference type="InterPro" id="IPR036582">
    <property type="entry name" value="Mao_N_sf"/>
</dbReference>
<dbReference type="PANTHER" id="PTHR10587">
    <property type="entry name" value="GLYCOSYL TRANSFERASE-RELATED"/>
    <property type="match status" value="1"/>
</dbReference>
<accession>A0A917FWN7</accession>
<keyword evidence="4" id="KW-1185">Reference proteome</keyword>
<dbReference type="Gene3D" id="3.20.20.370">
    <property type="entry name" value="Glycoside hydrolase/deacetylase"/>
    <property type="match status" value="1"/>
</dbReference>
<evidence type="ECO:0000256" key="1">
    <source>
        <dbReference type="SAM" id="MobiDB-lite"/>
    </source>
</evidence>
<dbReference type="PROSITE" id="PS51677">
    <property type="entry name" value="NODB"/>
    <property type="match status" value="1"/>
</dbReference>
<dbReference type="InterPro" id="IPR011330">
    <property type="entry name" value="Glyco_hydro/deAcase_b/a-brl"/>
</dbReference>
<feature type="domain" description="NodB homology" evidence="2">
    <location>
        <begin position="120"/>
        <end position="305"/>
    </location>
</feature>
<protein>
    <recommendedName>
        <fullName evidence="2">NodB homology domain-containing protein</fullName>
    </recommendedName>
</protein>
<dbReference type="GO" id="GO:0005975">
    <property type="term" value="P:carbohydrate metabolic process"/>
    <property type="evidence" value="ECO:0007669"/>
    <property type="project" value="InterPro"/>
</dbReference>
<dbReference type="CDD" id="cd10944">
    <property type="entry name" value="CE4_SmPgdA_like"/>
    <property type="match status" value="1"/>
</dbReference>
<dbReference type="SUPFAM" id="SSF88713">
    <property type="entry name" value="Glycoside hydrolase/deacetylase"/>
    <property type="match status" value="1"/>
</dbReference>
<dbReference type="InterPro" id="IPR012854">
    <property type="entry name" value="Cu_amine_oxidase-like_N"/>
</dbReference>